<gene>
    <name evidence="1" type="ORF">PM001_LOCUS22875</name>
</gene>
<protein>
    <submittedName>
        <fullName evidence="1">Uncharacterized protein</fullName>
    </submittedName>
</protein>
<name>A0AAV1UW61_9STRA</name>
<proteinExistence type="predicted"/>
<evidence type="ECO:0000313" key="1">
    <source>
        <dbReference type="EMBL" id="CAK7937725.1"/>
    </source>
</evidence>
<organism evidence="1 2">
    <name type="scientific">Peronospora matthiolae</name>
    <dbReference type="NCBI Taxonomy" id="2874970"/>
    <lineage>
        <taxon>Eukaryota</taxon>
        <taxon>Sar</taxon>
        <taxon>Stramenopiles</taxon>
        <taxon>Oomycota</taxon>
        <taxon>Peronosporomycetes</taxon>
        <taxon>Peronosporales</taxon>
        <taxon>Peronosporaceae</taxon>
        <taxon>Peronospora</taxon>
    </lineage>
</organism>
<accession>A0AAV1UW61</accession>
<comment type="caution">
    <text evidence="1">The sequence shown here is derived from an EMBL/GenBank/DDBJ whole genome shotgun (WGS) entry which is preliminary data.</text>
</comment>
<sequence length="89" mass="9821">MIFAPGVYFDPVKLEVLMPGNYSCTRLRLTPFLLWNDLDLKCVTQTDVLAVFLTDLRTPDDVRLSIQALKDTPLPAAATASSQVVPAQL</sequence>
<dbReference type="Proteomes" id="UP001162060">
    <property type="component" value="Unassembled WGS sequence"/>
</dbReference>
<reference evidence="1" key="1">
    <citation type="submission" date="2024-01" db="EMBL/GenBank/DDBJ databases">
        <authorList>
            <person name="Webb A."/>
        </authorList>
    </citation>
    <scope>NUCLEOTIDE SEQUENCE</scope>
    <source>
        <strain evidence="1">Pm1</strain>
    </source>
</reference>
<dbReference type="AlphaFoldDB" id="A0AAV1UW61"/>
<evidence type="ECO:0000313" key="2">
    <source>
        <dbReference type="Proteomes" id="UP001162060"/>
    </source>
</evidence>
<dbReference type="EMBL" id="CAKLBY020000227">
    <property type="protein sequence ID" value="CAK7937725.1"/>
    <property type="molecule type" value="Genomic_DNA"/>
</dbReference>